<dbReference type="RefSeq" id="WP_078346634.1">
    <property type="nucleotide sequence ID" value="NZ_MBTF01000002.1"/>
</dbReference>
<sequence length="214" mass="23739">MCKDLVSTEIDYPAWIGAIAAIIGVPLSLVSIIKLVSKDKDREAQIGKLATIAIVLEAQTQAMLEQNQLLAQQVDIFRNTGLLHAQDGEAVAKLQAIEEQKLRLSVQPRLWLNGAGYRSNGELHIDLNNKGEVAYLDEINLISGNVTLHSKSLPYELEKGERRNIYGRANDDSHIKDAVYMIELLYHNSIKQNYRAVIEGHGATAKIISDDPLD</sequence>
<protein>
    <submittedName>
        <fullName evidence="2">Uncharacterized protein</fullName>
    </submittedName>
</protein>
<name>A0A1S9PK74_9SPHI</name>
<dbReference type="Proteomes" id="UP000189739">
    <property type="component" value="Unassembled WGS sequence"/>
</dbReference>
<comment type="caution">
    <text evidence="2">The sequence shown here is derived from an EMBL/GenBank/DDBJ whole genome shotgun (WGS) entry which is preliminary data.</text>
</comment>
<dbReference type="AlphaFoldDB" id="A0A1S9PK74"/>
<dbReference type="OrthoDB" id="59486at2"/>
<evidence type="ECO:0000313" key="2">
    <source>
        <dbReference type="EMBL" id="OOQ61351.1"/>
    </source>
</evidence>
<accession>A0A1S9PK74</accession>
<keyword evidence="1" id="KW-0812">Transmembrane</keyword>
<reference evidence="2 3" key="1">
    <citation type="submission" date="2016-07" db="EMBL/GenBank/DDBJ databases">
        <title>Genomic analysis of zinc-resistant bacterium Mucilaginibacter pedocola TBZ30.</title>
        <authorList>
            <person name="Huang J."/>
            <person name="Tang J."/>
        </authorList>
    </citation>
    <scope>NUCLEOTIDE SEQUENCE [LARGE SCALE GENOMIC DNA]</scope>
    <source>
        <strain evidence="2 3">TBZ30</strain>
    </source>
</reference>
<keyword evidence="1" id="KW-1133">Transmembrane helix</keyword>
<keyword evidence="1" id="KW-0472">Membrane</keyword>
<evidence type="ECO:0000313" key="3">
    <source>
        <dbReference type="Proteomes" id="UP000189739"/>
    </source>
</evidence>
<proteinExistence type="predicted"/>
<keyword evidence="3" id="KW-1185">Reference proteome</keyword>
<gene>
    <name evidence="2" type="ORF">BC343_20440</name>
</gene>
<dbReference type="STRING" id="1792845.BC343_20440"/>
<feature type="transmembrane region" description="Helical" evidence="1">
    <location>
        <begin position="12"/>
        <end position="33"/>
    </location>
</feature>
<dbReference type="EMBL" id="MBTF01000002">
    <property type="protein sequence ID" value="OOQ61351.1"/>
    <property type="molecule type" value="Genomic_DNA"/>
</dbReference>
<organism evidence="2 3">
    <name type="scientific">Mucilaginibacter pedocola</name>
    <dbReference type="NCBI Taxonomy" id="1792845"/>
    <lineage>
        <taxon>Bacteria</taxon>
        <taxon>Pseudomonadati</taxon>
        <taxon>Bacteroidota</taxon>
        <taxon>Sphingobacteriia</taxon>
        <taxon>Sphingobacteriales</taxon>
        <taxon>Sphingobacteriaceae</taxon>
        <taxon>Mucilaginibacter</taxon>
    </lineage>
</organism>
<evidence type="ECO:0000256" key="1">
    <source>
        <dbReference type="SAM" id="Phobius"/>
    </source>
</evidence>